<gene>
    <name evidence="1" type="ORF">H9Q72_002581</name>
</gene>
<name>A0A9P7L4W7_9HYPO</name>
<protein>
    <submittedName>
        <fullName evidence="1">Uncharacterized protein</fullName>
    </submittedName>
</protein>
<reference evidence="1" key="2">
    <citation type="submission" date="2020-10" db="EMBL/GenBank/DDBJ databases">
        <authorList>
            <person name="Peck L.D."/>
            <person name="Nowell R.W."/>
            <person name="Flood J."/>
            <person name="Ryan M.J."/>
            <person name="Barraclough T.G."/>
        </authorList>
    </citation>
    <scope>NUCLEOTIDE SEQUENCE</scope>
    <source>
        <strain evidence="1">IMI 127659i</strain>
    </source>
</reference>
<evidence type="ECO:0000313" key="1">
    <source>
        <dbReference type="EMBL" id="KAG5770591.1"/>
    </source>
</evidence>
<organism evidence="1 2">
    <name type="scientific">Fusarium xylarioides</name>
    <dbReference type="NCBI Taxonomy" id="221167"/>
    <lineage>
        <taxon>Eukaryota</taxon>
        <taxon>Fungi</taxon>
        <taxon>Dikarya</taxon>
        <taxon>Ascomycota</taxon>
        <taxon>Pezizomycotina</taxon>
        <taxon>Sordariomycetes</taxon>
        <taxon>Hypocreomycetidae</taxon>
        <taxon>Hypocreales</taxon>
        <taxon>Nectriaceae</taxon>
        <taxon>Fusarium</taxon>
        <taxon>Fusarium fujikuroi species complex</taxon>
    </lineage>
</organism>
<dbReference type="Proteomes" id="UP000750502">
    <property type="component" value="Unassembled WGS sequence"/>
</dbReference>
<proteinExistence type="predicted"/>
<evidence type="ECO:0000313" key="2">
    <source>
        <dbReference type="Proteomes" id="UP000750502"/>
    </source>
</evidence>
<keyword evidence="2" id="KW-1185">Reference proteome</keyword>
<comment type="caution">
    <text evidence="1">The sequence shown here is derived from an EMBL/GenBank/DDBJ whole genome shotgun (WGS) entry which is preliminary data.</text>
</comment>
<reference evidence="1" key="1">
    <citation type="journal article" date="2020" name="bioRxiv">
        <title>Historical genomics reveals the evolutionary mechanisms behind multiple outbreaks of the host-specific coffee wilt pathogen Fusarium xylarioides.</title>
        <authorList>
            <person name="Peck D."/>
            <person name="Nowell R.W."/>
            <person name="Flood J."/>
            <person name="Ryan M.J."/>
            <person name="Barraclough T.G."/>
        </authorList>
    </citation>
    <scope>NUCLEOTIDE SEQUENCE</scope>
    <source>
        <strain evidence="1">IMI 127659i</strain>
    </source>
</reference>
<dbReference type="OrthoDB" id="5233016at2759"/>
<sequence>MSKDDNVLPDLLDFPLVEDPELSGTTRAEIAQNIFQHAASDFSIIIREQYVVHGKWSEAGTNHSAASFLVFRVELHSRSPKQNRRFKHVLLRLRFERDPPGRPADDPIVKCFEPAQGVVITHLPTEVALSKERGVDANLGIETNPSLAKATIRYGGQNTTSWQRHETVRIAGSAKMTPDSRSEEEGKRLGDDLIEWSFHENPREKEIPDSYGLAVLLQRPDLGSNFRITFEVKATVDFWYQVRTLIERFNGWQKRTRLYDPSRQGSCPDGVDPQNLGDLSEGLKLSKFSFNHLPESVKPAQIYTSREEAQVQTAGSY</sequence>
<dbReference type="AlphaFoldDB" id="A0A9P7L4W7"/>
<dbReference type="EMBL" id="JADFTT010000054">
    <property type="protein sequence ID" value="KAG5770591.1"/>
    <property type="molecule type" value="Genomic_DNA"/>
</dbReference>
<accession>A0A9P7L4W7</accession>